<dbReference type="STRING" id="1618342.UY40_C0005G0044"/>
<evidence type="ECO:0000313" key="4">
    <source>
        <dbReference type="EMBL" id="KKW05986.1"/>
    </source>
</evidence>
<evidence type="ECO:0000256" key="3">
    <source>
        <dbReference type="ARBA" id="ARBA00023274"/>
    </source>
</evidence>
<dbReference type="CDD" id="cd00364">
    <property type="entry name" value="Ribosomal_uS17"/>
    <property type="match status" value="1"/>
</dbReference>
<dbReference type="PRINTS" id="PR00973">
    <property type="entry name" value="RIBOSOMALS17"/>
</dbReference>
<dbReference type="Pfam" id="PF00366">
    <property type="entry name" value="Ribosomal_S17"/>
    <property type="match status" value="1"/>
</dbReference>
<dbReference type="GO" id="GO:0022627">
    <property type="term" value="C:cytosolic small ribosomal subunit"/>
    <property type="evidence" value="ECO:0007669"/>
    <property type="project" value="TreeGrafter"/>
</dbReference>
<dbReference type="GO" id="GO:0006412">
    <property type="term" value="P:translation"/>
    <property type="evidence" value="ECO:0007669"/>
    <property type="project" value="InterPro"/>
</dbReference>
<keyword evidence="2 4" id="KW-0689">Ribosomal protein</keyword>
<name>A0A0G1VHQ4_9BACT</name>
<evidence type="ECO:0000313" key="5">
    <source>
        <dbReference type="Proteomes" id="UP000034119"/>
    </source>
</evidence>
<dbReference type="Proteomes" id="UP000034119">
    <property type="component" value="Unassembled WGS sequence"/>
</dbReference>
<dbReference type="GO" id="GO:0003735">
    <property type="term" value="F:structural constituent of ribosome"/>
    <property type="evidence" value="ECO:0007669"/>
    <property type="project" value="InterPro"/>
</dbReference>
<gene>
    <name evidence="4" type="ORF">UY40_C0005G0044</name>
</gene>
<comment type="caution">
    <text evidence="4">The sequence shown here is derived from an EMBL/GenBank/DDBJ whole genome shotgun (WGS) entry which is preliminary data.</text>
</comment>
<dbReference type="AlphaFoldDB" id="A0A0G1VHQ4"/>
<organism evidence="4 5">
    <name type="scientific">candidate division CPR1 bacterium GW2011_GWC1_49_13</name>
    <dbReference type="NCBI Taxonomy" id="1618342"/>
    <lineage>
        <taxon>Bacteria</taxon>
        <taxon>candidate division CPR1</taxon>
    </lineage>
</organism>
<reference evidence="4 5" key="1">
    <citation type="journal article" date="2015" name="Nature">
        <title>rRNA introns, odd ribosomes, and small enigmatic genomes across a large radiation of phyla.</title>
        <authorList>
            <person name="Brown C.T."/>
            <person name="Hug L.A."/>
            <person name="Thomas B.C."/>
            <person name="Sharon I."/>
            <person name="Castelle C.J."/>
            <person name="Singh A."/>
            <person name="Wilkins M.J."/>
            <person name="Williams K.H."/>
            <person name="Banfield J.F."/>
        </authorList>
    </citation>
    <scope>NUCLEOTIDE SEQUENCE [LARGE SCALE GENOMIC DNA]</scope>
</reference>
<dbReference type="PANTHER" id="PTHR10744:SF1">
    <property type="entry name" value="SMALL RIBOSOMAL SUBUNIT PROTEIN US17M"/>
    <property type="match status" value="1"/>
</dbReference>
<dbReference type="SUPFAM" id="SSF50249">
    <property type="entry name" value="Nucleic acid-binding proteins"/>
    <property type="match status" value="1"/>
</dbReference>
<evidence type="ECO:0000256" key="1">
    <source>
        <dbReference type="ARBA" id="ARBA00010254"/>
    </source>
</evidence>
<dbReference type="InterPro" id="IPR000266">
    <property type="entry name" value="Ribosomal_uS17"/>
</dbReference>
<dbReference type="InterPro" id="IPR012340">
    <property type="entry name" value="NA-bd_OB-fold"/>
</dbReference>
<dbReference type="Gene3D" id="2.40.50.140">
    <property type="entry name" value="Nucleic acid-binding proteins"/>
    <property type="match status" value="1"/>
</dbReference>
<comment type="similarity">
    <text evidence="1">Belongs to the universal ribosomal protein uS17 family.</text>
</comment>
<keyword evidence="3" id="KW-0687">Ribonucleoprotein</keyword>
<proteinExistence type="inferred from homology"/>
<dbReference type="PANTHER" id="PTHR10744">
    <property type="entry name" value="40S RIBOSOMAL PROTEIN S11 FAMILY MEMBER"/>
    <property type="match status" value="1"/>
</dbReference>
<evidence type="ECO:0000256" key="2">
    <source>
        <dbReference type="ARBA" id="ARBA00022980"/>
    </source>
</evidence>
<sequence>MPKKVLAGTIKGITGPQTVRVEVVRTFHHPRYKKRVQVSKSYLAHFTGEAQVGQTVSIEETKPLSARKHFKVISLDGKAVEAAVQVEKPVVKKSKKEKKQ</sequence>
<protein>
    <submittedName>
        <fullName evidence="4">30S ribosomal protein S17</fullName>
    </submittedName>
</protein>
<dbReference type="EMBL" id="LCPW01000005">
    <property type="protein sequence ID" value="KKW05986.1"/>
    <property type="molecule type" value="Genomic_DNA"/>
</dbReference>
<accession>A0A0G1VHQ4</accession>